<feature type="compositionally biased region" description="Basic and acidic residues" evidence="1">
    <location>
        <begin position="150"/>
        <end position="171"/>
    </location>
</feature>
<feature type="compositionally biased region" description="Polar residues" evidence="1">
    <location>
        <begin position="23"/>
        <end position="33"/>
    </location>
</feature>
<name>A0A0J6XX35_COCIT</name>
<feature type="region of interest" description="Disordered" evidence="1">
    <location>
        <begin position="1"/>
        <end position="185"/>
    </location>
</feature>
<feature type="compositionally biased region" description="Polar residues" evidence="1">
    <location>
        <begin position="59"/>
        <end position="83"/>
    </location>
</feature>
<organism evidence="2 3">
    <name type="scientific">Coccidioides immitis RMSCC 2394</name>
    <dbReference type="NCBI Taxonomy" id="404692"/>
    <lineage>
        <taxon>Eukaryota</taxon>
        <taxon>Fungi</taxon>
        <taxon>Dikarya</taxon>
        <taxon>Ascomycota</taxon>
        <taxon>Pezizomycotina</taxon>
        <taxon>Eurotiomycetes</taxon>
        <taxon>Eurotiomycetidae</taxon>
        <taxon>Onygenales</taxon>
        <taxon>Onygenaceae</taxon>
        <taxon>Coccidioides</taxon>
    </lineage>
</organism>
<evidence type="ECO:0000256" key="1">
    <source>
        <dbReference type="SAM" id="MobiDB-lite"/>
    </source>
</evidence>
<accession>A0A0J6XX35</accession>
<evidence type="ECO:0000313" key="2">
    <source>
        <dbReference type="EMBL" id="KMO99969.1"/>
    </source>
</evidence>
<dbReference type="Proteomes" id="UP000054565">
    <property type="component" value="Unassembled WGS sequence"/>
</dbReference>
<feature type="compositionally biased region" description="Polar residues" evidence="1">
    <location>
        <begin position="137"/>
        <end position="149"/>
    </location>
</feature>
<dbReference type="AlphaFoldDB" id="A0A0J6XX35"/>
<dbReference type="EMBL" id="DS028093">
    <property type="protein sequence ID" value="KMO99969.1"/>
    <property type="molecule type" value="Genomic_DNA"/>
</dbReference>
<reference evidence="3" key="1">
    <citation type="journal article" date="2010" name="Genome Res.">
        <title>Population genomic sequencing of Coccidioides fungi reveals recent hybridization and transposon control.</title>
        <authorList>
            <person name="Neafsey D.E."/>
            <person name="Barker B.M."/>
            <person name="Sharpton T.J."/>
            <person name="Stajich J.E."/>
            <person name="Park D.J."/>
            <person name="Whiston E."/>
            <person name="Hung C.-Y."/>
            <person name="McMahan C."/>
            <person name="White J."/>
            <person name="Sykes S."/>
            <person name="Heiman D."/>
            <person name="Young S."/>
            <person name="Zeng Q."/>
            <person name="Abouelleil A."/>
            <person name="Aftuck L."/>
            <person name="Bessette D."/>
            <person name="Brown A."/>
            <person name="FitzGerald M."/>
            <person name="Lui A."/>
            <person name="Macdonald J.P."/>
            <person name="Priest M."/>
            <person name="Orbach M.J."/>
            <person name="Galgiani J.N."/>
            <person name="Kirkland T.N."/>
            <person name="Cole G.T."/>
            <person name="Birren B.W."/>
            <person name="Henn M.R."/>
            <person name="Taylor J.W."/>
            <person name="Rounsley S.D."/>
        </authorList>
    </citation>
    <scope>NUCLEOTIDE SEQUENCE [LARGE SCALE GENOMIC DNA]</scope>
    <source>
        <strain evidence="3">RMSCC 2394</strain>
    </source>
</reference>
<evidence type="ECO:0000313" key="3">
    <source>
        <dbReference type="Proteomes" id="UP000054565"/>
    </source>
</evidence>
<sequence>MFAERPTTLPVPIPSRSAMSPPIRSNSPTASSRPRSRHSSKASPALHLGNLPRFHPAVYQSSNPNNHFTQSPSPTQQRPSLSSREALRQYRELIASIALTPRNPASTPGPRPAKPRLVPIGSPGPVTPLSLEEQDDSYFTATPHSTESTSRGDHPPPQEVLERLLERENERIASTSGSRKEKKAR</sequence>
<gene>
    <name evidence="2" type="ORF">CIRG_00112</name>
</gene>
<dbReference type="OrthoDB" id="5403157at2759"/>
<protein>
    <submittedName>
        <fullName evidence="2">Uncharacterized protein</fullName>
    </submittedName>
</protein>
<proteinExistence type="predicted"/>